<organism evidence="2 3">
    <name type="scientific">Cerrena zonata</name>
    <dbReference type="NCBI Taxonomy" id="2478898"/>
    <lineage>
        <taxon>Eukaryota</taxon>
        <taxon>Fungi</taxon>
        <taxon>Dikarya</taxon>
        <taxon>Basidiomycota</taxon>
        <taxon>Agaricomycotina</taxon>
        <taxon>Agaricomycetes</taxon>
        <taxon>Polyporales</taxon>
        <taxon>Cerrenaceae</taxon>
        <taxon>Cerrena</taxon>
    </lineage>
</organism>
<reference evidence="2 3" key="1">
    <citation type="submission" date="2022-09" db="EMBL/GenBank/DDBJ databases">
        <authorList>
            <person name="Palmer J.M."/>
        </authorList>
    </citation>
    <scope>NUCLEOTIDE SEQUENCE [LARGE SCALE GENOMIC DNA]</scope>
    <source>
        <strain evidence="2 3">DSM 7382</strain>
    </source>
</reference>
<proteinExistence type="predicted"/>
<feature type="region of interest" description="Disordered" evidence="1">
    <location>
        <begin position="66"/>
        <end position="109"/>
    </location>
</feature>
<sequence length="181" mass="19984">MDPLSRLPRAPLEHISPIRDDIPAIIPDSDAMTAAEEAAANQPALRATAALATATFPWEEIIQASSPLSRTGGAVETRSSKKQQEVQGKSEPTTAGDKGTQDGNNNENATMIDDAFMTDSELSHTYSKLLISMSNEMAQKFNKGYQEDPFFRPKWKKAPETEVPQYNEQCFYKNSEGLLFL</sequence>
<name>A0AAW0G1U5_9APHY</name>
<dbReference type="AlphaFoldDB" id="A0AAW0G1U5"/>
<protein>
    <submittedName>
        <fullName evidence="2">Uncharacterized protein</fullName>
    </submittedName>
</protein>
<accession>A0AAW0G1U5</accession>
<dbReference type="Proteomes" id="UP001385951">
    <property type="component" value="Unassembled WGS sequence"/>
</dbReference>
<keyword evidence="3" id="KW-1185">Reference proteome</keyword>
<evidence type="ECO:0000313" key="3">
    <source>
        <dbReference type="Proteomes" id="UP001385951"/>
    </source>
</evidence>
<evidence type="ECO:0000313" key="2">
    <source>
        <dbReference type="EMBL" id="KAK7684354.1"/>
    </source>
</evidence>
<gene>
    <name evidence="2" type="ORF">QCA50_012678</name>
</gene>
<comment type="caution">
    <text evidence="2">The sequence shown here is derived from an EMBL/GenBank/DDBJ whole genome shotgun (WGS) entry which is preliminary data.</text>
</comment>
<dbReference type="EMBL" id="JASBNA010000026">
    <property type="protein sequence ID" value="KAK7684354.1"/>
    <property type="molecule type" value="Genomic_DNA"/>
</dbReference>
<evidence type="ECO:0000256" key="1">
    <source>
        <dbReference type="SAM" id="MobiDB-lite"/>
    </source>
</evidence>